<keyword evidence="4" id="KW-1185">Reference proteome</keyword>
<keyword evidence="2" id="KW-0812">Transmembrane</keyword>
<gene>
    <name evidence="3" type="ORF">KDA82_05725</name>
</gene>
<evidence type="ECO:0000256" key="2">
    <source>
        <dbReference type="SAM" id="Phobius"/>
    </source>
</evidence>
<reference evidence="3" key="1">
    <citation type="submission" date="2021-04" db="EMBL/GenBank/DDBJ databases">
        <title>Sequencing of actinobacteria type strains.</title>
        <authorList>
            <person name="Nguyen G.-S."/>
            <person name="Wentzel A."/>
        </authorList>
    </citation>
    <scope>NUCLEOTIDE SEQUENCE</scope>
    <source>
        <strain evidence="3">DSM 42095</strain>
    </source>
</reference>
<comment type="caution">
    <text evidence="3">The sequence shown here is derived from an EMBL/GenBank/DDBJ whole genome shotgun (WGS) entry which is preliminary data.</text>
</comment>
<accession>A0A8T4IMK6</accession>
<evidence type="ECO:0000256" key="1">
    <source>
        <dbReference type="SAM" id="MobiDB-lite"/>
    </source>
</evidence>
<evidence type="ECO:0000313" key="3">
    <source>
        <dbReference type="EMBL" id="MBR7672532.1"/>
    </source>
</evidence>
<proteinExistence type="predicted"/>
<sequence length="197" mass="20073">MTELPHTRTRTVHWIATAAALAAVVGVSAMVQPPDATAGPAASGPSAATARGGTAAAPAPDPGKARFPVECGAGTGAKVDVVDQGSADFDGDGQRETVAVVRCQSGTGTPPSGVFVLAPAKEPGERPQVVATLVRTEEKMNVTDFTVRGRTVSATLLGYSSADVPRCCPDRQRKVKWEWKAGKFVLVPAPVAGSAGV</sequence>
<evidence type="ECO:0000313" key="4">
    <source>
        <dbReference type="Proteomes" id="UP000675554"/>
    </source>
</evidence>
<protein>
    <recommendedName>
        <fullName evidence="5">Secreted protein</fullName>
    </recommendedName>
</protein>
<feature type="region of interest" description="Disordered" evidence="1">
    <location>
        <begin position="35"/>
        <end position="67"/>
    </location>
</feature>
<evidence type="ECO:0008006" key="5">
    <source>
        <dbReference type="Google" id="ProtNLM"/>
    </source>
</evidence>
<keyword evidence="2" id="KW-0472">Membrane</keyword>
<dbReference type="AlphaFoldDB" id="A0A8T4IMK6"/>
<dbReference type="Proteomes" id="UP000675554">
    <property type="component" value="Unassembled WGS sequence"/>
</dbReference>
<name>A0A8T4IMK6_9ACTN</name>
<feature type="compositionally biased region" description="Low complexity" evidence="1">
    <location>
        <begin position="35"/>
        <end position="58"/>
    </location>
</feature>
<keyword evidence="2" id="KW-1133">Transmembrane helix</keyword>
<feature type="transmembrane region" description="Helical" evidence="2">
    <location>
        <begin position="12"/>
        <end position="31"/>
    </location>
</feature>
<dbReference type="EMBL" id="JAGSMN010000113">
    <property type="protein sequence ID" value="MBR7672532.1"/>
    <property type="molecule type" value="Genomic_DNA"/>
</dbReference>
<organism evidence="3 4">
    <name type="scientific">Streptomyces daliensis</name>
    <dbReference type="NCBI Taxonomy" id="299421"/>
    <lineage>
        <taxon>Bacteria</taxon>
        <taxon>Bacillati</taxon>
        <taxon>Actinomycetota</taxon>
        <taxon>Actinomycetes</taxon>
        <taxon>Kitasatosporales</taxon>
        <taxon>Streptomycetaceae</taxon>
        <taxon>Streptomyces</taxon>
    </lineage>
</organism>